<dbReference type="InterPro" id="IPR027417">
    <property type="entry name" value="P-loop_NTPase"/>
</dbReference>
<dbReference type="GO" id="GO:0005524">
    <property type="term" value="F:ATP binding"/>
    <property type="evidence" value="ECO:0007669"/>
    <property type="project" value="UniProtKB-UniRule"/>
</dbReference>
<evidence type="ECO:0000256" key="6">
    <source>
        <dbReference type="ARBA" id="ARBA00022490"/>
    </source>
</evidence>
<dbReference type="PROSITE" id="PS00856">
    <property type="entry name" value="GUANYLATE_KINASE_1"/>
    <property type="match status" value="1"/>
</dbReference>
<dbReference type="GO" id="GO:0004385">
    <property type="term" value="F:GMP kinase activity"/>
    <property type="evidence" value="ECO:0007669"/>
    <property type="project" value="UniProtKB-UniRule"/>
</dbReference>
<evidence type="ECO:0000256" key="11">
    <source>
        <dbReference type="ARBA" id="ARBA00030128"/>
    </source>
</evidence>
<dbReference type="PANTHER" id="PTHR23117">
    <property type="entry name" value="GUANYLATE KINASE-RELATED"/>
    <property type="match status" value="1"/>
</dbReference>
<evidence type="ECO:0000256" key="1">
    <source>
        <dbReference type="ARBA" id="ARBA00003531"/>
    </source>
</evidence>
<dbReference type="FunFam" id="3.40.50.300:FF:000855">
    <property type="entry name" value="Guanylate kinase"/>
    <property type="match status" value="1"/>
</dbReference>
<comment type="similarity">
    <text evidence="3 13">Belongs to the guanylate kinase family.</text>
</comment>
<keyword evidence="8 13" id="KW-0547">Nucleotide-binding</keyword>
<keyword evidence="7 13" id="KW-0808">Transferase</keyword>
<keyword evidence="10 13" id="KW-0067">ATP-binding</keyword>
<dbReference type="Proteomes" id="UP000199095">
    <property type="component" value="Unassembled WGS sequence"/>
</dbReference>
<organism evidence="15 16">
    <name type="scientific">Salinibacillus kushneri</name>
    <dbReference type="NCBI Taxonomy" id="237682"/>
    <lineage>
        <taxon>Bacteria</taxon>
        <taxon>Bacillati</taxon>
        <taxon>Bacillota</taxon>
        <taxon>Bacilli</taxon>
        <taxon>Bacillales</taxon>
        <taxon>Bacillaceae</taxon>
        <taxon>Salinibacillus</taxon>
    </lineage>
</organism>
<comment type="function">
    <text evidence="1 13">Essential for recycling GMP and indirectly, cGMP.</text>
</comment>
<name>A0A1I0HKE9_9BACI</name>
<feature type="domain" description="Guanylate kinase-like" evidence="14">
    <location>
        <begin position="6"/>
        <end position="184"/>
    </location>
</feature>
<gene>
    <name evidence="13" type="primary">gmk</name>
    <name evidence="15" type="ORF">SAMN05421676_10950</name>
</gene>
<dbReference type="InterPro" id="IPR008145">
    <property type="entry name" value="GK/Ca_channel_bsu"/>
</dbReference>
<accession>A0A1I0HKE9</accession>
<dbReference type="InterPro" id="IPR017665">
    <property type="entry name" value="Guanylate_kinase"/>
</dbReference>
<evidence type="ECO:0000259" key="14">
    <source>
        <dbReference type="PROSITE" id="PS50052"/>
    </source>
</evidence>
<dbReference type="CDD" id="cd00071">
    <property type="entry name" value="GMPK"/>
    <property type="match status" value="1"/>
</dbReference>
<dbReference type="Gene3D" id="3.40.50.300">
    <property type="entry name" value="P-loop containing nucleotide triphosphate hydrolases"/>
    <property type="match status" value="1"/>
</dbReference>
<dbReference type="NCBIfam" id="TIGR03263">
    <property type="entry name" value="guanyl_kin"/>
    <property type="match status" value="1"/>
</dbReference>
<evidence type="ECO:0000256" key="12">
    <source>
        <dbReference type="ARBA" id="ARBA00048594"/>
    </source>
</evidence>
<proteinExistence type="inferred from homology"/>
<evidence type="ECO:0000256" key="4">
    <source>
        <dbReference type="ARBA" id="ARBA00012961"/>
    </source>
</evidence>
<evidence type="ECO:0000313" key="15">
    <source>
        <dbReference type="EMBL" id="SET84429.1"/>
    </source>
</evidence>
<sequence length="206" mass="23745">MIDKKGILFILSGPSGVGKGTVRKALFDQATDLQYSISVTTRKPRNGEKHGVDYFFHEKEEVEKMIEQNKLLEWAEYVGNYYGTPREYVEETLDSGKDVFLEIEVQGALQVKDNFPEGVFIFLFPPSLEELKNRIINRGTESEDLVRNRLLAAKEEIEMMEAYDYVVVNDEVNHAVEKINSIVQAEHCNRERIAEEYKKALESDME</sequence>
<keyword evidence="16" id="KW-1185">Reference proteome</keyword>
<reference evidence="16" key="1">
    <citation type="submission" date="2016-10" db="EMBL/GenBank/DDBJ databases">
        <authorList>
            <person name="Varghese N."/>
            <person name="Submissions S."/>
        </authorList>
    </citation>
    <scope>NUCLEOTIDE SEQUENCE [LARGE SCALE GENOMIC DNA]</scope>
    <source>
        <strain evidence="16">CGMCC 1.3566</strain>
    </source>
</reference>
<dbReference type="HAMAP" id="MF_00328">
    <property type="entry name" value="Guanylate_kinase"/>
    <property type="match status" value="1"/>
</dbReference>
<protein>
    <recommendedName>
        <fullName evidence="5 13">Guanylate kinase</fullName>
        <ecNumber evidence="4 13">2.7.4.8</ecNumber>
    </recommendedName>
    <alternativeName>
        <fullName evidence="11 13">GMP kinase</fullName>
    </alternativeName>
</protein>
<dbReference type="InterPro" id="IPR020590">
    <property type="entry name" value="Guanylate_kinase_CS"/>
</dbReference>
<dbReference type="PANTHER" id="PTHR23117:SF13">
    <property type="entry name" value="GUANYLATE KINASE"/>
    <property type="match status" value="1"/>
</dbReference>
<comment type="catalytic activity">
    <reaction evidence="12 13">
        <text>GMP + ATP = GDP + ADP</text>
        <dbReference type="Rhea" id="RHEA:20780"/>
        <dbReference type="ChEBI" id="CHEBI:30616"/>
        <dbReference type="ChEBI" id="CHEBI:58115"/>
        <dbReference type="ChEBI" id="CHEBI:58189"/>
        <dbReference type="ChEBI" id="CHEBI:456216"/>
        <dbReference type="EC" id="2.7.4.8"/>
    </reaction>
</comment>
<evidence type="ECO:0000256" key="3">
    <source>
        <dbReference type="ARBA" id="ARBA00005790"/>
    </source>
</evidence>
<dbReference type="OrthoDB" id="9808150at2"/>
<dbReference type="EMBL" id="FOHJ01000009">
    <property type="protein sequence ID" value="SET84429.1"/>
    <property type="molecule type" value="Genomic_DNA"/>
</dbReference>
<evidence type="ECO:0000256" key="13">
    <source>
        <dbReference type="HAMAP-Rule" id="MF_00328"/>
    </source>
</evidence>
<evidence type="ECO:0000256" key="2">
    <source>
        <dbReference type="ARBA" id="ARBA00004496"/>
    </source>
</evidence>
<feature type="binding site" evidence="13">
    <location>
        <begin position="13"/>
        <end position="20"/>
    </location>
    <ligand>
        <name>ATP</name>
        <dbReference type="ChEBI" id="CHEBI:30616"/>
    </ligand>
</feature>
<dbReference type="Gene3D" id="3.30.63.10">
    <property type="entry name" value="Guanylate Kinase phosphate binding domain"/>
    <property type="match status" value="1"/>
</dbReference>
<dbReference type="FunFam" id="3.30.63.10:FF:000002">
    <property type="entry name" value="Guanylate kinase 1"/>
    <property type="match status" value="1"/>
</dbReference>
<evidence type="ECO:0000256" key="9">
    <source>
        <dbReference type="ARBA" id="ARBA00022777"/>
    </source>
</evidence>
<dbReference type="PROSITE" id="PS50052">
    <property type="entry name" value="GUANYLATE_KINASE_2"/>
    <property type="match status" value="1"/>
</dbReference>
<evidence type="ECO:0000256" key="10">
    <source>
        <dbReference type="ARBA" id="ARBA00022840"/>
    </source>
</evidence>
<dbReference type="AlphaFoldDB" id="A0A1I0HKE9"/>
<dbReference type="STRING" id="237682.SAMN05421676_10950"/>
<dbReference type="Pfam" id="PF00625">
    <property type="entry name" value="Guanylate_kin"/>
    <property type="match status" value="1"/>
</dbReference>
<dbReference type="InterPro" id="IPR008144">
    <property type="entry name" value="Guanylate_kin-like_dom"/>
</dbReference>
<dbReference type="SMART" id="SM00072">
    <property type="entry name" value="GuKc"/>
    <property type="match status" value="1"/>
</dbReference>
<evidence type="ECO:0000256" key="5">
    <source>
        <dbReference type="ARBA" id="ARBA00016296"/>
    </source>
</evidence>
<dbReference type="RefSeq" id="WP_093136412.1">
    <property type="nucleotide sequence ID" value="NZ_FOHJ01000009.1"/>
</dbReference>
<dbReference type="EC" id="2.7.4.8" evidence="4 13"/>
<evidence type="ECO:0000256" key="8">
    <source>
        <dbReference type="ARBA" id="ARBA00022741"/>
    </source>
</evidence>
<keyword evidence="6 13" id="KW-0963">Cytoplasm</keyword>
<dbReference type="GO" id="GO:0005829">
    <property type="term" value="C:cytosol"/>
    <property type="evidence" value="ECO:0007669"/>
    <property type="project" value="TreeGrafter"/>
</dbReference>
<evidence type="ECO:0000313" key="16">
    <source>
        <dbReference type="Proteomes" id="UP000199095"/>
    </source>
</evidence>
<dbReference type="SUPFAM" id="SSF52540">
    <property type="entry name" value="P-loop containing nucleoside triphosphate hydrolases"/>
    <property type="match status" value="1"/>
</dbReference>
<keyword evidence="9 13" id="KW-0418">Kinase</keyword>
<evidence type="ECO:0000256" key="7">
    <source>
        <dbReference type="ARBA" id="ARBA00022679"/>
    </source>
</evidence>
<comment type="subcellular location">
    <subcellularLocation>
        <location evidence="2 13">Cytoplasm</location>
    </subcellularLocation>
</comment>